<comment type="cofactor">
    <cofactor evidence="1">
        <name>FAD</name>
        <dbReference type="ChEBI" id="CHEBI:57692"/>
    </cofactor>
</comment>
<dbReference type="InterPro" id="IPR036249">
    <property type="entry name" value="Thioredoxin-like_sf"/>
</dbReference>
<dbReference type="eggNOG" id="KOG3855">
    <property type="taxonomic scope" value="Eukaryota"/>
</dbReference>
<dbReference type="PANTHER" id="PTHR43004:SF19">
    <property type="entry name" value="BINDING MONOOXYGENASE, PUTATIVE (JCVI)-RELATED"/>
    <property type="match status" value="1"/>
</dbReference>
<dbReference type="GO" id="GO:0071949">
    <property type="term" value="F:FAD binding"/>
    <property type="evidence" value="ECO:0007669"/>
    <property type="project" value="InterPro"/>
</dbReference>
<evidence type="ECO:0000256" key="3">
    <source>
        <dbReference type="ARBA" id="ARBA00022630"/>
    </source>
</evidence>
<dbReference type="Gene3D" id="3.40.30.120">
    <property type="match status" value="1"/>
</dbReference>
<dbReference type="Pfam" id="PF01494">
    <property type="entry name" value="FAD_binding_3"/>
    <property type="match status" value="1"/>
</dbReference>
<evidence type="ECO:0000256" key="2">
    <source>
        <dbReference type="ARBA" id="ARBA00007801"/>
    </source>
</evidence>
<keyword evidence="4" id="KW-0274">FAD</keyword>
<protein>
    <submittedName>
        <fullName evidence="8">Uncharacterized protein</fullName>
    </submittedName>
</protein>
<feature type="domain" description="Phenol hydroxylase-like C-terminal dimerisation" evidence="7">
    <location>
        <begin position="498"/>
        <end position="544"/>
    </location>
</feature>
<dbReference type="InterPro" id="IPR036188">
    <property type="entry name" value="FAD/NAD-bd_sf"/>
</dbReference>
<dbReference type="InParanoid" id="D8PY51"/>
<feature type="domain" description="FAD-binding" evidence="6">
    <location>
        <begin position="4"/>
        <end position="359"/>
    </location>
</feature>
<dbReference type="GO" id="GO:0016709">
    <property type="term" value="F:oxidoreductase activity, acting on paired donors, with incorporation or reduction of molecular oxygen, NAD(P)H as one donor, and incorporation of one atom of oxygen"/>
    <property type="evidence" value="ECO:0007669"/>
    <property type="project" value="UniProtKB-ARBA"/>
</dbReference>
<dbReference type="InterPro" id="IPR002938">
    <property type="entry name" value="FAD-bd"/>
</dbReference>
<evidence type="ECO:0000256" key="4">
    <source>
        <dbReference type="ARBA" id="ARBA00022827"/>
    </source>
</evidence>
<accession>D8PY51</accession>
<dbReference type="OrthoDB" id="2690153at2759"/>
<evidence type="ECO:0000313" key="8">
    <source>
        <dbReference type="EMBL" id="EFI99191.1"/>
    </source>
</evidence>
<evidence type="ECO:0000256" key="5">
    <source>
        <dbReference type="ARBA" id="ARBA00023002"/>
    </source>
</evidence>
<dbReference type="VEuPathDB" id="FungiDB:SCHCODRAFT_02534187"/>
<sequence>MSAQTDVLIVGGGPSGLICALALAQNGARVRVIDKLATPRLGQKGSGIQPRTIELYKFLGLLDDVQARSGYPQPLVHYKLPGGTEIEREFAMAERVEPTPDVPYSNALMLAQDRHETLLREHLARHGVQVQMSTELLDFTQDADKVHVRLAKGSDDAEKAVEELDVKFLIGADGGHSKVRKLLGLKFEGETRQMDKIVIGDIMVKPPGLNRSKWHSWGDAKSKIVMMRPSEDQDLNRLALMVSGPEIDYEKTASSREEFIKVFQEISGRTDIEFGELVTLGIFRPNIRMVDKFGEGRVFVVGDAAHTHSPTGGQGMNSCVQDAVNLTWKLSLVLRGLAPLSLLRTYTDERVPVIREMLGRTTRLLDRTLRPGDNADEGWRRGGALFMLGVHCRWSPLVVDERREPPSVDERESAYVGARGVCAGDRAPDAPVEGGVGHLFDLFKPTHHVVLVFSADAAQVDAAVDAVAGLPQGLAEVTAVLPKGTASGVATKAGHTLTDTDGHAYKAYEVSSDPTIVVIRPDGVIGAILKSAASVEKYFRNILTYA</sequence>
<dbReference type="PRINTS" id="PR00420">
    <property type="entry name" value="RNGMNOXGNASE"/>
</dbReference>
<dbReference type="AlphaFoldDB" id="D8PY51"/>
<gene>
    <name evidence="8" type="ORF">SCHCODRAFT_107411</name>
</gene>
<dbReference type="InterPro" id="IPR050641">
    <property type="entry name" value="RIFMO-like"/>
</dbReference>
<keyword evidence="9" id="KW-1185">Reference proteome</keyword>
<dbReference type="Gene3D" id="3.30.70.2450">
    <property type="match status" value="1"/>
</dbReference>
<dbReference type="OMA" id="DIPQYRT"/>
<evidence type="ECO:0000256" key="1">
    <source>
        <dbReference type="ARBA" id="ARBA00001974"/>
    </source>
</evidence>
<evidence type="ECO:0000313" key="9">
    <source>
        <dbReference type="Proteomes" id="UP000007431"/>
    </source>
</evidence>
<dbReference type="Gene3D" id="3.50.50.60">
    <property type="entry name" value="FAD/NAD(P)-binding domain"/>
    <property type="match status" value="1"/>
</dbReference>
<feature type="non-terminal residue" evidence="8">
    <location>
        <position position="546"/>
    </location>
</feature>
<dbReference type="HOGENOM" id="CLU_009665_20_3_1"/>
<dbReference type="RefSeq" id="XP_003034094.1">
    <property type="nucleotide sequence ID" value="XM_003034048.1"/>
</dbReference>
<dbReference type="Proteomes" id="UP000007431">
    <property type="component" value="Unassembled WGS sequence"/>
</dbReference>
<keyword evidence="3" id="KW-0285">Flavoprotein</keyword>
<dbReference type="PANTHER" id="PTHR43004">
    <property type="entry name" value="TRK SYSTEM POTASSIUM UPTAKE PROTEIN"/>
    <property type="match status" value="1"/>
</dbReference>
<comment type="similarity">
    <text evidence="2">Belongs to the PheA/TfdB FAD monooxygenase family.</text>
</comment>
<organism evidence="9">
    <name type="scientific">Schizophyllum commune (strain H4-8 / FGSC 9210)</name>
    <name type="common">Split gill fungus</name>
    <dbReference type="NCBI Taxonomy" id="578458"/>
    <lineage>
        <taxon>Eukaryota</taxon>
        <taxon>Fungi</taxon>
        <taxon>Dikarya</taxon>
        <taxon>Basidiomycota</taxon>
        <taxon>Agaricomycotina</taxon>
        <taxon>Agaricomycetes</taxon>
        <taxon>Agaricomycetidae</taxon>
        <taxon>Agaricales</taxon>
        <taxon>Schizophyllaceae</taxon>
        <taxon>Schizophyllum</taxon>
    </lineage>
</organism>
<name>D8PY51_SCHCM</name>
<dbReference type="SUPFAM" id="SSF52833">
    <property type="entry name" value="Thioredoxin-like"/>
    <property type="match status" value="1"/>
</dbReference>
<dbReference type="KEGG" id="scm:SCHCO_02534187"/>
<dbReference type="SUPFAM" id="SSF51905">
    <property type="entry name" value="FAD/NAD(P)-binding domain"/>
    <property type="match status" value="1"/>
</dbReference>
<dbReference type="EMBL" id="GL377304">
    <property type="protein sequence ID" value="EFI99191.1"/>
    <property type="molecule type" value="Genomic_DNA"/>
</dbReference>
<dbReference type="InterPro" id="IPR012941">
    <property type="entry name" value="Phe_hydrox_C_dim_dom"/>
</dbReference>
<dbReference type="GeneID" id="9586656"/>
<evidence type="ECO:0000259" key="7">
    <source>
        <dbReference type="Pfam" id="PF07976"/>
    </source>
</evidence>
<evidence type="ECO:0000259" key="6">
    <source>
        <dbReference type="Pfam" id="PF01494"/>
    </source>
</evidence>
<proteinExistence type="inferred from homology"/>
<reference evidence="8 9" key="1">
    <citation type="journal article" date="2010" name="Nat. Biotechnol.">
        <title>Genome sequence of the model mushroom Schizophyllum commune.</title>
        <authorList>
            <person name="Ohm R.A."/>
            <person name="de Jong J.F."/>
            <person name="Lugones L.G."/>
            <person name="Aerts A."/>
            <person name="Kothe E."/>
            <person name="Stajich J.E."/>
            <person name="de Vries R.P."/>
            <person name="Record E."/>
            <person name="Levasseur A."/>
            <person name="Baker S.E."/>
            <person name="Bartholomew K.A."/>
            <person name="Coutinho P.M."/>
            <person name="Erdmann S."/>
            <person name="Fowler T.J."/>
            <person name="Gathman A.C."/>
            <person name="Lombard V."/>
            <person name="Henrissat B."/>
            <person name="Knabe N."/>
            <person name="Kuees U."/>
            <person name="Lilly W.W."/>
            <person name="Lindquist E."/>
            <person name="Lucas S."/>
            <person name="Magnuson J.K."/>
            <person name="Piumi F."/>
            <person name="Raudaskoski M."/>
            <person name="Salamov A."/>
            <person name="Schmutz J."/>
            <person name="Schwarze F.W.M.R."/>
            <person name="vanKuyk P.A."/>
            <person name="Horton J.S."/>
            <person name="Grigoriev I.V."/>
            <person name="Woesten H.A.B."/>
        </authorList>
    </citation>
    <scope>NUCLEOTIDE SEQUENCE [LARGE SCALE GENOMIC DNA]</scope>
    <source>
        <strain evidence="9">H4-8 / FGSC 9210</strain>
    </source>
</reference>
<dbReference type="Pfam" id="PF07976">
    <property type="entry name" value="Phe_hydrox_dim"/>
    <property type="match status" value="1"/>
</dbReference>
<keyword evidence="5" id="KW-0560">Oxidoreductase</keyword>